<dbReference type="FunFam" id="3.40.50.12780:FF:000012">
    <property type="entry name" value="Non-ribosomal peptide synthetase"/>
    <property type="match status" value="1"/>
</dbReference>
<dbReference type="NCBIfam" id="NF003417">
    <property type="entry name" value="PRK04813.1"/>
    <property type="match status" value="5"/>
</dbReference>
<accession>A0A154MRY4</accession>
<dbReference type="GO" id="GO:0017000">
    <property type="term" value="P:antibiotic biosynthetic process"/>
    <property type="evidence" value="ECO:0007669"/>
    <property type="project" value="UniProtKB-KW"/>
</dbReference>
<evidence type="ECO:0000313" key="9">
    <source>
        <dbReference type="EMBL" id="KZB86537.1"/>
    </source>
</evidence>
<dbReference type="EMBL" id="LQCI01000007">
    <property type="protein sequence ID" value="KZB86537.1"/>
    <property type="molecule type" value="Genomic_DNA"/>
</dbReference>
<dbReference type="Gene3D" id="3.30.300.30">
    <property type="match status" value="5"/>
</dbReference>
<comment type="caution">
    <text evidence="9">The sequence shown here is derived from an EMBL/GenBank/DDBJ whole genome shotgun (WGS) entry which is preliminary data.</text>
</comment>
<dbReference type="SUPFAM" id="SSF56801">
    <property type="entry name" value="Acetyl-CoA synthetase-like"/>
    <property type="match status" value="5"/>
</dbReference>
<comment type="cofactor">
    <cofactor evidence="1">
        <name>pantetheine 4'-phosphate</name>
        <dbReference type="ChEBI" id="CHEBI:47942"/>
    </cofactor>
</comment>
<gene>
    <name evidence="10" type="ORF">ATP06_0235850</name>
    <name evidence="9" type="ORF">AVL48_26205</name>
</gene>
<organism evidence="9 11">
    <name type="scientific">Amycolatopsis regifaucium</name>
    <dbReference type="NCBI Taxonomy" id="546365"/>
    <lineage>
        <taxon>Bacteria</taxon>
        <taxon>Bacillati</taxon>
        <taxon>Actinomycetota</taxon>
        <taxon>Actinomycetes</taxon>
        <taxon>Pseudonocardiales</taxon>
        <taxon>Pseudonocardiaceae</taxon>
        <taxon>Amycolatopsis</taxon>
    </lineage>
</organism>
<evidence type="ECO:0000256" key="3">
    <source>
        <dbReference type="ARBA" id="ARBA00022450"/>
    </source>
</evidence>
<keyword evidence="4" id="KW-0597">Phosphoprotein</keyword>
<dbReference type="Proteomes" id="UP000076321">
    <property type="component" value="Unassembled WGS sequence"/>
</dbReference>
<dbReference type="Gene3D" id="3.40.50.980">
    <property type="match status" value="10"/>
</dbReference>
<dbReference type="PROSITE" id="PS00455">
    <property type="entry name" value="AMP_BINDING"/>
    <property type="match status" value="4"/>
</dbReference>
<reference evidence="10 12" key="2">
    <citation type="submission" date="2016-11" db="EMBL/GenBank/DDBJ databases">
        <title>Genome sequencing of Amycolatopsis regifaucium.</title>
        <authorList>
            <person name="Mayilraj S."/>
            <person name="Kaur N."/>
        </authorList>
    </citation>
    <scope>NUCLEOTIDE SEQUENCE [LARGE SCALE GENOMIC DNA]</scope>
    <source>
        <strain evidence="10 12">GY080</strain>
    </source>
</reference>
<dbReference type="InterPro" id="IPR006162">
    <property type="entry name" value="Ppantetheine_attach_site"/>
</dbReference>
<dbReference type="FunFam" id="3.40.50.980:FF:000001">
    <property type="entry name" value="Non-ribosomal peptide synthetase"/>
    <property type="match status" value="3"/>
</dbReference>
<dbReference type="InterPro" id="IPR020806">
    <property type="entry name" value="PKS_PP-bd"/>
</dbReference>
<reference evidence="9 11" key="1">
    <citation type="submission" date="2015-12" db="EMBL/GenBank/DDBJ databases">
        <title>Amycolatopsis regifaucium genome sequencing and assembly.</title>
        <authorList>
            <person name="Mayilraj S."/>
        </authorList>
    </citation>
    <scope>NUCLEOTIDE SEQUENCE [LARGE SCALE GENOMIC DNA]</scope>
    <source>
        <strain evidence="9 11">GY080</strain>
    </source>
</reference>
<dbReference type="InterPro" id="IPR009081">
    <property type="entry name" value="PP-bd_ACP"/>
</dbReference>
<dbReference type="GO" id="GO:0008610">
    <property type="term" value="P:lipid biosynthetic process"/>
    <property type="evidence" value="ECO:0007669"/>
    <property type="project" value="UniProtKB-ARBA"/>
</dbReference>
<dbReference type="NCBIfam" id="NF004282">
    <property type="entry name" value="PRK05691.1"/>
    <property type="match status" value="7"/>
</dbReference>
<dbReference type="FunFam" id="3.30.300.30:FF:000010">
    <property type="entry name" value="Enterobactin synthetase component F"/>
    <property type="match status" value="5"/>
</dbReference>
<evidence type="ECO:0000256" key="4">
    <source>
        <dbReference type="ARBA" id="ARBA00022553"/>
    </source>
</evidence>
<dbReference type="FunFam" id="2.30.38.10:FF:000001">
    <property type="entry name" value="Non-ribosomal peptide synthetase PvdI"/>
    <property type="match status" value="2"/>
</dbReference>
<dbReference type="NCBIfam" id="TIGR01733">
    <property type="entry name" value="AA-adenyl-dom"/>
    <property type="match status" value="5"/>
</dbReference>
<dbReference type="GO" id="GO:0003824">
    <property type="term" value="F:catalytic activity"/>
    <property type="evidence" value="ECO:0007669"/>
    <property type="project" value="InterPro"/>
</dbReference>
<keyword evidence="3" id="KW-0596">Phosphopantetheine</keyword>
<dbReference type="Gene3D" id="3.30.559.30">
    <property type="entry name" value="Nonribosomal peptide synthetase, condensation domain"/>
    <property type="match status" value="7"/>
</dbReference>
<dbReference type="InterPro" id="IPR000873">
    <property type="entry name" value="AMP-dep_synth/lig_dom"/>
</dbReference>
<dbReference type="PROSITE" id="PS50075">
    <property type="entry name" value="CARRIER"/>
    <property type="match status" value="5"/>
</dbReference>
<dbReference type="SUPFAM" id="SSF52777">
    <property type="entry name" value="CoA-dependent acyltransferases"/>
    <property type="match status" value="14"/>
</dbReference>
<dbReference type="GO" id="GO:0005737">
    <property type="term" value="C:cytoplasm"/>
    <property type="evidence" value="ECO:0007669"/>
    <property type="project" value="TreeGrafter"/>
</dbReference>
<evidence type="ECO:0000313" key="11">
    <source>
        <dbReference type="Proteomes" id="UP000076321"/>
    </source>
</evidence>
<dbReference type="Pfam" id="PF00668">
    <property type="entry name" value="Condensation"/>
    <property type="match status" value="7"/>
</dbReference>
<dbReference type="Proteomes" id="UP000186883">
    <property type="component" value="Unassembled WGS sequence"/>
</dbReference>
<dbReference type="Pfam" id="PF13193">
    <property type="entry name" value="AMP-binding_C"/>
    <property type="match status" value="5"/>
</dbReference>
<keyword evidence="6" id="KW-0045">Antibiotic biosynthesis</keyword>
<evidence type="ECO:0000256" key="7">
    <source>
        <dbReference type="SAM" id="MobiDB-lite"/>
    </source>
</evidence>
<comment type="similarity">
    <text evidence="2">Belongs to the ATP-dependent AMP-binding enzyme family.</text>
</comment>
<feature type="domain" description="Carrier" evidence="8">
    <location>
        <begin position="4467"/>
        <end position="4541"/>
    </location>
</feature>
<dbReference type="InterPro" id="IPR036736">
    <property type="entry name" value="ACP-like_sf"/>
</dbReference>
<dbReference type="GO" id="GO:0031177">
    <property type="term" value="F:phosphopantetheine binding"/>
    <property type="evidence" value="ECO:0007669"/>
    <property type="project" value="InterPro"/>
</dbReference>
<dbReference type="CDD" id="cd19543">
    <property type="entry name" value="DCL_NRPS"/>
    <property type="match status" value="3"/>
</dbReference>
<feature type="domain" description="Carrier" evidence="8">
    <location>
        <begin position="516"/>
        <end position="591"/>
    </location>
</feature>
<dbReference type="CDD" id="cd19531">
    <property type="entry name" value="LCL_NRPS-like"/>
    <property type="match status" value="1"/>
</dbReference>
<evidence type="ECO:0000256" key="1">
    <source>
        <dbReference type="ARBA" id="ARBA00001957"/>
    </source>
</evidence>
<evidence type="ECO:0000256" key="5">
    <source>
        <dbReference type="ARBA" id="ARBA00022737"/>
    </source>
</evidence>
<dbReference type="RefSeq" id="WP_061988096.1">
    <property type="nucleotide sequence ID" value="NZ_LOBU02000031.1"/>
</dbReference>
<feature type="domain" description="Carrier" evidence="8">
    <location>
        <begin position="5921"/>
        <end position="5996"/>
    </location>
</feature>
<dbReference type="Gene3D" id="3.30.559.10">
    <property type="entry name" value="Chloramphenicol acetyltransferase-like domain"/>
    <property type="match status" value="7"/>
</dbReference>
<feature type="region of interest" description="Disordered" evidence="7">
    <location>
        <begin position="1530"/>
        <end position="1551"/>
    </location>
</feature>
<dbReference type="GO" id="GO:0043041">
    <property type="term" value="P:amino acid activation for nonribosomal peptide biosynthetic process"/>
    <property type="evidence" value="ECO:0007669"/>
    <property type="project" value="TreeGrafter"/>
</dbReference>
<keyword evidence="5" id="KW-0677">Repeat</keyword>
<dbReference type="InterPro" id="IPR010071">
    <property type="entry name" value="AA_adenyl_dom"/>
</dbReference>
<dbReference type="FunFam" id="1.10.1200.10:FF:000016">
    <property type="entry name" value="Non-ribosomal peptide synthase"/>
    <property type="match status" value="1"/>
</dbReference>
<dbReference type="Gene3D" id="1.10.1200.10">
    <property type="entry name" value="ACP-like"/>
    <property type="match status" value="5"/>
</dbReference>
<dbReference type="GO" id="GO:0044550">
    <property type="term" value="P:secondary metabolite biosynthetic process"/>
    <property type="evidence" value="ECO:0007669"/>
    <property type="project" value="UniProtKB-ARBA"/>
</dbReference>
<name>A0A154MRY4_9PSEU</name>
<dbReference type="InterPro" id="IPR001242">
    <property type="entry name" value="Condensation_dom"/>
</dbReference>
<dbReference type="InterPro" id="IPR020845">
    <property type="entry name" value="AMP-binding_CS"/>
</dbReference>
<dbReference type="EMBL" id="LOBU02000031">
    <property type="protein sequence ID" value="OKA03482.1"/>
    <property type="molecule type" value="Genomic_DNA"/>
</dbReference>
<dbReference type="Gene3D" id="2.30.38.10">
    <property type="entry name" value="Luciferase, Domain 3"/>
    <property type="match status" value="5"/>
</dbReference>
<dbReference type="FunFam" id="1.10.1200.10:FF:000005">
    <property type="entry name" value="Nonribosomal peptide synthetase 1"/>
    <property type="match status" value="3"/>
</dbReference>
<dbReference type="Pfam" id="PF00501">
    <property type="entry name" value="AMP-binding"/>
    <property type="match status" value="5"/>
</dbReference>
<proteinExistence type="inferred from homology"/>
<dbReference type="SMART" id="SM00823">
    <property type="entry name" value="PKS_PP"/>
    <property type="match status" value="5"/>
</dbReference>
<dbReference type="PANTHER" id="PTHR45527">
    <property type="entry name" value="NONRIBOSOMAL PEPTIDE SYNTHETASE"/>
    <property type="match status" value="1"/>
</dbReference>
<evidence type="ECO:0000259" key="8">
    <source>
        <dbReference type="PROSITE" id="PS50075"/>
    </source>
</evidence>
<dbReference type="InterPro" id="IPR023213">
    <property type="entry name" value="CAT-like_dom_sf"/>
</dbReference>
<dbReference type="OrthoDB" id="2472181at2"/>
<evidence type="ECO:0000256" key="2">
    <source>
        <dbReference type="ARBA" id="ARBA00006432"/>
    </source>
</evidence>
<dbReference type="PROSITE" id="PS00012">
    <property type="entry name" value="PHOSPHOPANTETHEINE"/>
    <property type="match status" value="4"/>
</dbReference>
<feature type="domain" description="Carrier" evidence="8">
    <location>
        <begin position="1547"/>
        <end position="1621"/>
    </location>
</feature>
<keyword evidence="12" id="KW-1185">Reference proteome</keyword>
<dbReference type="CDD" id="cd12117">
    <property type="entry name" value="A_NRPS_Srf_like"/>
    <property type="match status" value="5"/>
</dbReference>
<dbReference type="NCBIfam" id="TIGR01720">
    <property type="entry name" value="NRPS-para261"/>
    <property type="match status" value="3"/>
</dbReference>
<dbReference type="InterPro" id="IPR045851">
    <property type="entry name" value="AMP-bd_C_sf"/>
</dbReference>
<dbReference type="PANTHER" id="PTHR45527:SF1">
    <property type="entry name" value="FATTY ACID SYNTHASE"/>
    <property type="match status" value="1"/>
</dbReference>
<evidence type="ECO:0000256" key="6">
    <source>
        <dbReference type="ARBA" id="ARBA00023194"/>
    </source>
</evidence>
<evidence type="ECO:0000313" key="10">
    <source>
        <dbReference type="EMBL" id="OKA03482.1"/>
    </source>
</evidence>
<protein>
    <submittedName>
        <fullName evidence="9">Non-ribosomal peptide synthetase</fullName>
    </submittedName>
</protein>
<dbReference type="Pfam" id="PF00550">
    <property type="entry name" value="PP-binding"/>
    <property type="match status" value="5"/>
</dbReference>
<dbReference type="InterPro" id="IPR025110">
    <property type="entry name" value="AMP-bd_C"/>
</dbReference>
<dbReference type="InterPro" id="IPR010060">
    <property type="entry name" value="NRPS_synth"/>
</dbReference>
<evidence type="ECO:0000313" key="12">
    <source>
        <dbReference type="Proteomes" id="UP000186883"/>
    </source>
</evidence>
<dbReference type="CDD" id="cd19534">
    <property type="entry name" value="E_NRPS"/>
    <property type="match status" value="3"/>
</dbReference>
<sequence length="6012" mass="652433">MTSQDIARAHHAEPATEAGASLPGLFARQVARTPDAIAVTGEFAPLTYRELDERANRLAHRLVRLGVRAEHPVAVSLTRSAEFVVAEVAIVKAGGVYVPLDARAPEARLNQVLAEVGASVVLTDREQPFPGVHAQRLDDPTLEHELSDSPGTVVDPDQLAYVMYTSGSTGVPKGVAVTHRDVAALAADRRFGDAHERILLHSPPAFDASTYELWVPLLSGGTVVVAPPGDLGVEVLRRMVSGHGVTALWLTAGLFRVVAQEAPDCFRGAREVWTGGEAVPAGPVRRVLEHCPGLVVVDGYGPTETTTFATSHRLPSRDSVPERLPIGTPLDGMRAYVLDAGLNPVPDGVAGELHLAGTGLARGYQARPGLTAEKFVADPLGPDGDRMYRTGDLVRRNDRGELEFLGRADEQVKIRGFRIELGEIEDVLCRHDDVSAAVVVAREDRPGAKRLVAYLVTRGESGREPEGLRGLLTETLPDYMIPSAFVVLDRLELNANGKVDRRALPAPPAETAEYVEPRTAAERRVAAIWADVLGGGPVGATDDFFARGGDSILVVQVLSRLRTEFGTELTAKALFDAPTVERFARLLPETPDLAIAEPIPVAPHDRPVPISPAQQRLWFLDELSGNAATENNTGVGLRLSGPLDVDAFTSALDLLCARHDSLRTTFDVVDDEGAQRIAESAVIPLRVRRLSDEDDLDGELTTELSRPFDLRNGPLTRATLFELSDRDHLLVLCQHHIVTDGASIGILTEELMDLYAGKTLPELAVRYADFAAWQRSRLTGPVLRPHLAYWRQQLDGLEPLALPTDRPRAAQRSTEGAVHRRPLPAELVDRLTELGHRHGATLFMTLTAAVQILLARHSGQQDVAVGTAVSGRDRAELEKLTGFFVNTLVLRSRVDDDRPFAGFLDEFRETVLSAFAHADAPFDRVVDAVRPERDPSRTPLVQAVIVLQSPLVRPRDVAGLTVTEHDLPRPSARFDLVIEFWPRNGMFELAIEYSTGLFDAVTVERLAARLETLLTGIAADPARPLGDLPLVTEADRRFLLPGGTAATAVDTVPAAFDEQAVRTPDAPAVTCEGTTLTYRELRERADRLARHLSELGVRAEDRVGILMDRSADLVVAVLAVLKAGAAYLPLDLRAPATRMRLILDGSALLLTDSAWADVAADVHPRPLRVVVPAEPGDRPGGDLEPENLAYVEYTSGSTGVPKGVAVRHADVVALARDSRFGGGAHERVLLHSPLAFDASTYELWVPLLNGGEVVVAPPGDLDVDRLRQLITRHGVTALWLTAGLFRLVAQEEPDCFTGVREVWTGGDVVPAETVRRVLACCPGLAVIDGYGPTETTTFASAFRMTAPESVPDVVPIGTPLDGMRAFVLDARLRLVPRGVVGELYLAGPGLARGYADRAGATAERFLANPFGEPGSRCYRTGDLVRWRSDDTLEFVGRADDQVKIRGFRVEPAEIEAVLTERTDVAQAVVLARTDAGRKRLVAYVVPIPGTAPDATAVRGSLAAVLPDYLVPSAIVLLDAFPLSPNGKLDRRALPEPALDSPSTRRTAPRTEPERVLARIWAEVLGLGEVGIEDNFFDLGGDSILSIQVGARARRAGLALSTSDLFRHQTVAALAATATETSGTAARGPASGEAPLTPIQEWFFATQTQRPERFDQSLSMQLAADVDEAALRTALSALVEQHDALRMRFERVNGRWRQVNPPPGPVDVLNGPSEVDLERGPLLRAWMSEEDGRKTLRLAAHHLVVDGVSWRVLLEDLDLAYRQTVRKEVVDLGPRSTSFLEWARRLADRADAGGFAGESAYWQDFDGGTSVPVDGTGPNSAGAIRSVTVRLTETETTALTRDVPAVYRTRINDVLLTALGRVLRDWTGHDRVVVDLEGHGREDLFEDVDLSRTVGWFTSLFPVALDAGGDWGGALKTVKERLRAVPSRGIGYGALRYLAGTAPEIDPAVSFNYLGRFDPPVAEGGLFAAPGRELTLDVAPEEIRPHLLDVVGRIDGDALEFEWFFADGVHEQSTVDGLATALLDALREIIRHCAEPGAGGRTPSDFPLAALDQRQVDALVGDGRVVEDLYPLTPMQAGMVFHALAPGGTRVYFEQLTFVLDDVADPRLLGAAWQRVVDRTPVLRSRVVWENVPAPLQLVERDVTLPVTHLDWTTLSTVERGEALRRLLEADAEEGLDLARAPLTRLVVVRLPGDAVRVVWTFHHVLLDGWSVFQVLSDVIALTRGDPGSVPERRPFRDYLAWLARQDDRAAEEHWRTELAGLSAATPLPYDRAPARGHTTRSADRVTAELDEAASDRLYAFAKRHRLTVNAVVQGAWAMLLSRYSGEQDVCFGATVSGRPPELPGVDDITGIFINTLPVRMRVDGGSGLVDWVREAQARQASSRRFGHLALTRLQGWSGVPAGTNLFDSIVVFENYPIDELADGPRVRELEAAERTNYPLSVIVYPGRRLSLVLGYDPALFDAATAERLAAHLGVLLRGMADVGVSAITMLTEAEENRVVREWNATDTAVPDDALTSLFEAQARRTPSAVAVVTGTESLTYAELDARANRLAHLLLRHGVRAEDRVAVLMDRSADLVVAELAITKAGGAYLPLDLRAPADRLRLLVAEAGAGIVVTDTARRSQAEEVHPGQLLTVDDAAGEPATAPGVPADRDQLAYVIYTSGSTGSPKGVAARQRDVVALAWDRRFRTGAHERVLLHSPHSFDAATYEMWVPLLNGGCVVVAPPRELDVATLRRVIAEHGVTGAFLTTGLFRLVSQEDPRCFAGMREVWTGGDAVPATALRRVLEACPGTVVADVYGPTETTTFATVRLMPSVDEVPDVVPIGGPLDNTRTYVLDAGLSVVPPGVPGELHIAGEGVARGYLANPGLTADRFVADPFRAGERMYRTGDIVRWTPEGQLEFVGRVDEQVKVRGFRIELGEIEAALGAHPGLAQAAVLAREDNGVKRLVAYVVGQSGVPDSAELREFLGRTLPDYMIPAVFVPLEALPVNVNGKLDRRALPVPDFDGRRATAHVAPRPGPETVLADIWAEVLGVRRVGAEDDFFALGGDSILSIQVVSRARQAGLDLLPGDLFTHRTIAELAASAGDVHETVDRGPVSGDVVLTPIQRWFFATQTEDPGHFDQRVEIELPAPADPGAVRTALAALVEQHDALRMRFERTDHGWRQVNAPVEPATGLLDTPVDRDLATRPMLRATLPAPGRLILSAHHLVVDGVSWRVLLEDFDKAYRQAVRGEVVDLGPRGTSFQEWAERLAEHTAAGGFDDELGHWRATAAEPAVPVDGDGPNTVATMREVTKRLGVEETAALLRAVPDVYRTQVNDVLLTALGRVLADWTGGRDRVLVDLEGHGREELFDGVDLSRTVGWFTTLFPVALDVPHEWGTALKSVKEQLRAVPRRGIGYGALRYLGGTAPEITPQVSFNYLGRFDADSGRLESDDSPRSVRAHLLDVVGRVVGDTLEFSWYYAEGVHQEETVTRLAGSLVTALRSIIAHCAEPGAWGRTPSDFPLARLDQATVDRLAAPTVEDIHPLTPMQSGMVFHSLSQDEERVYFQQVAFVLDGVTDPEVLARAWQRVVDRTPVLRTRIVWEGVDEPVQVVDREVAVPITHLDWRALSEVERETAWSDVLDRDRAEGMDLTAVPLLRLTLARLSGTEVRVLWTFHHVLLDGWSVFGILSDVFACHGAFTRGEAEELPRRRPFRDYVEWLANQDDQLAETHWRTVLGDLTAPARLPFDRPPAQAHTSRSSDWLTVALGADETTRLRETAQAAGLTLNTLLQGAWALLLARYTGDYDICFGTTVSGRPVDLPGADDIAGIFINTLPVRVTVAGGVSAASWLRDLQAGQVESRRYGHLPLTRLQGWSGVPAGANLFESLVVFENYPINEAAATEHGLRLRALDAVETTSYPLSVVASPGDRLAIDLGYDPDLFEAASARRIAGQLAGVLRSFGEDLGRPLDEIDLLTDAERRQVLIEWNDTANPIPERSLGELFAEQVRRTPDAPALTAEGVELSYAELDARADRLAQRLDIGVEELVGVLMERAPELVIAELAIVKAGGAYLPLDTRAPEARLKSLLSGVSALVTDREWEPVARSLHPGHVLIAEDAEPSTPRRLPTPNRDNLAYVIYTSGSTGTPKGVSARHRDVVALAWDRRFRTGAHERVLLHSPHSFDAATYEMWVPLLNGGCVVVAPPGDLDVDTLARVIADHRVTGAFLTTGLFRLMSQEAPGGFAGMREVWTGGDAVPATALRRVLEACPGTVVADVYGPTETTTFATVRLMPSVGEVPDVVPIGGPMDNTRAYVLDSALRPVPPGVPGELHLAGEGLARGYLGSAGLTADRFVADPFRAGERMYRTGDVVRWTAEGQLEFTGRVDEQVKIRGFRVEPSEIEAALAAHPGLVQAAVLAREDQGVKRLVAYVVARTDLPDTAELKEFLARDLPDYLIPAAFVPLAELPLNVNGKLDRAALPAPDFSRTVTAWTAPGTDAERALADIWAEVLGVEEVGAEADFFELGGDSILSIQVVSRARRAGLRLLPKDLFRYPTIRALAASAQGPAPTLAEQGPVTGDVPLTPIQHWFFATQPEQFDQSVLVELAEDVDEATLRAALITVLDHHDALRMRFVRTEDGWHQHNAPPEPVDVLHIGEVSTKDFDLRNGPLFSAVLSGSLLSLTAHHLVVDGVSWRILLEDLETAYRGDALGPKTTSFRSWAHRLAEHTAAGGFDDELAYWRAVPRPAALPADHDGENTIGSARSVTVRLDPDETRALLRDVPEVYRTQVNDVLLTALGRVLADWTGQREVVVDLEGHGREDLFDDVDLSRTTGWFTSMFPVALDVQDDWGAALKAVKERLRAVPRRGIGYGTLRYLAGTAPELEAPVSFNYLGRFDWDLGGLYRAMRGGLDADLDAAATRTHAFDVVARVEQDALEVSWSYSANLHDKSTVDALAAGLLAALRGIIAHCAEPGAGGRTPSDFPLTTLGQSQVDRLVGDGRAVEDVYPLTPMQGGMVFHGLSQSEQGLYFEQATFVLDGVTDLDVLARAWQEVLDRTPVLRTAFVWDGLTEPVQVVHRDVTLPIRRLDWTDLSEAERANRLRRLLDEDREEGLDLARAPLMRVALARLSDTEAQVLWTFHHVLLDGWSVFGVLADLCAAHAGGPLPSRRPFRDYLEWLGDRDEEEAERFWRRTLDGVAEPTPLPCDRATAETHTTCSATWLPYSLDEADTARLDGFVKRHGLTLNVMVQGAWALLLSVYSGRQDVVFGATVSGRPAELSEVDGILGIFINTLPVRADVDRSAGVARWLKDLQNAQAEARGFDFVPLSRLQTWTGLPGGVNLFDSLVVFENYPITDDAAAEHGLRVRDLAALETTNFPITVVSSPGPRLAVELGYDPELFDRSTIEAIAGRLLLLLRELATDGDRPLGRVPVLDAGEERLVLRDWNATGDEPAARSLPEVFAEQVRDRPDAPAVVSGGQIIGYAELDRRANRLAHRLLALGLRPEDRVGLAAERTSAFVVAELAIAKAGGVYVPLDTRAPDERLRLLLTGVEYAVTDDTWLNTLSRVHKGHVVVEPETGPDHDPGVVVDPEQAAYLMYTSGSTGTPKGVAVRHRDVAALTADSRFAGGAHERVLLHSPPAFDATTYELWVPLLTGGTVVVAPPADLDAHAVRRAIAEDGVTGLWLTAGLFRVLAQEAPDCFTGLREVWTGGDVVPAAAVRQVLGACPGLRVVDGYGPTETTTFATSFPMSTVDEVPDVVPIGRPLDGMRVQVLGPDLTPVPPGVPGELCVSGAGLARGYFARPGLTADRFTADPYGPPGTRMYRTGDLAAWTADGRVRFLGRLDEQVKLRGFRIEPGEVEAALAANPAIRQAAVIVREDRPGAKLLVAYLVGDGPPPDELKAFLGRTLPDYLIPSAFVQLDALPLSRNGKLDRRALPAPDPAETRPAYAAPETDTERVVAGIWAEVLGLDRVGVGDNFFDLGGDSIRCLHIASRASAVFDIRLTPRDVLTARTVAVLAETVEEKILRDLELLASGDTTTEL</sequence>
<feature type="domain" description="Carrier" evidence="8">
    <location>
        <begin position="3012"/>
        <end position="3086"/>
    </location>
</feature>
<dbReference type="SUPFAM" id="SSF47336">
    <property type="entry name" value="ACP-like"/>
    <property type="match status" value="5"/>
</dbReference>
<dbReference type="GO" id="GO:0072330">
    <property type="term" value="P:monocarboxylic acid biosynthetic process"/>
    <property type="evidence" value="ECO:0007669"/>
    <property type="project" value="UniProtKB-ARBA"/>
</dbReference>